<evidence type="ECO:0000256" key="6">
    <source>
        <dbReference type="ARBA" id="ARBA00023136"/>
    </source>
</evidence>
<evidence type="ECO:0000256" key="2">
    <source>
        <dbReference type="ARBA" id="ARBA00008335"/>
    </source>
</evidence>
<feature type="transmembrane region" description="Helical" evidence="7">
    <location>
        <begin position="133"/>
        <end position="151"/>
    </location>
</feature>
<keyword evidence="4 7" id="KW-0812">Transmembrane</keyword>
<dbReference type="Pfam" id="PF07690">
    <property type="entry name" value="MFS_1"/>
    <property type="match status" value="1"/>
</dbReference>
<dbReference type="OrthoDB" id="1674541at2"/>
<keyword evidence="3" id="KW-0813">Transport</keyword>
<evidence type="ECO:0000256" key="5">
    <source>
        <dbReference type="ARBA" id="ARBA00022989"/>
    </source>
</evidence>
<dbReference type="PANTHER" id="PTHR23514:SF3">
    <property type="entry name" value="BYPASS OF STOP CODON PROTEIN 6"/>
    <property type="match status" value="1"/>
</dbReference>
<evidence type="ECO:0000256" key="7">
    <source>
        <dbReference type="SAM" id="Phobius"/>
    </source>
</evidence>
<dbReference type="InterPro" id="IPR036259">
    <property type="entry name" value="MFS_trans_sf"/>
</dbReference>
<evidence type="ECO:0000256" key="1">
    <source>
        <dbReference type="ARBA" id="ARBA00004651"/>
    </source>
</evidence>
<name>A0A0W1APY9_9BACL</name>
<feature type="transmembrane region" description="Helical" evidence="7">
    <location>
        <begin position="39"/>
        <end position="57"/>
    </location>
</feature>
<dbReference type="PANTHER" id="PTHR23514">
    <property type="entry name" value="BYPASS OF STOP CODON PROTEIN 6"/>
    <property type="match status" value="1"/>
</dbReference>
<feature type="transmembrane region" description="Helical" evidence="7">
    <location>
        <begin position="157"/>
        <end position="174"/>
    </location>
</feature>
<dbReference type="RefSeq" id="WP_060626693.1">
    <property type="nucleotide sequence ID" value="NZ_LCZJ02000065.1"/>
</dbReference>
<dbReference type="AlphaFoldDB" id="A0A0W1APY9"/>
<dbReference type="InterPro" id="IPR011701">
    <property type="entry name" value="MFS"/>
</dbReference>
<keyword evidence="5 7" id="KW-1133">Transmembrane helix</keyword>
<dbReference type="PROSITE" id="PS50850">
    <property type="entry name" value="MFS"/>
    <property type="match status" value="1"/>
</dbReference>
<reference evidence="9 10" key="1">
    <citation type="journal article" date="2015" name="Int. Biodeterior. Biodegradation">
        <title>Physiological and genetic screening methods for the isolation of methyl tert-butyl ether-degrading bacteria for bioremediation purposes.</title>
        <authorList>
            <person name="Guisado I.M."/>
            <person name="Purswani J."/>
            <person name="Gonzalez Lopez J."/>
            <person name="Pozo C."/>
        </authorList>
    </citation>
    <scope>NUCLEOTIDE SEQUENCE [LARGE SCALE GENOMIC DNA]</scope>
    <source>
        <strain evidence="9 10">SH7</strain>
    </source>
</reference>
<gene>
    <name evidence="9" type="ORF">UQ64_01905</name>
</gene>
<feature type="transmembrane region" description="Helical" evidence="7">
    <location>
        <begin position="281"/>
        <end position="299"/>
    </location>
</feature>
<protein>
    <submittedName>
        <fullName evidence="9">Fucose permease</fullName>
    </submittedName>
</protein>
<feature type="transmembrane region" description="Helical" evidence="7">
    <location>
        <begin position="305"/>
        <end position="327"/>
    </location>
</feature>
<feature type="domain" description="Major facilitator superfamily (MFS) profile" evidence="8">
    <location>
        <begin position="4"/>
        <end position="396"/>
    </location>
</feature>
<feature type="transmembrane region" description="Helical" evidence="7">
    <location>
        <begin position="213"/>
        <end position="233"/>
    </location>
</feature>
<dbReference type="Gene3D" id="1.20.1250.20">
    <property type="entry name" value="MFS general substrate transporter like domains"/>
    <property type="match status" value="2"/>
</dbReference>
<dbReference type="InterPro" id="IPR020846">
    <property type="entry name" value="MFS_dom"/>
</dbReference>
<feature type="transmembrane region" description="Helical" evidence="7">
    <location>
        <begin position="94"/>
        <end position="121"/>
    </location>
</feature>
<dbReference type="GO" id="GO:0022857">
    <property type="term" value="F:transmembrane transporter activity"/>
    <property type="evidence" value="ECO:0007669"/>
    <property type="project" value="InterPro"/>
</dbReference>
<sequence>MKKLIGFGCLSYFVIGLAHVVLGSILPVLLKHYDQNYSAGGELIFSQFAGFLAGVLVSPLLNRRFGKRGGILIATGLLFTAEIAYSFLPPWGWMYVIAVAAGFGFGMIEAVIGTIIIGAVTKGTAIAMSRLEVLFGIGALVMPLIASPLIATGAWRLAFLIVAVFSLISLILWGRGHFGNLQRILDERTPRKVLESSQTLLSNTRLPYKGKQWILLCIFIIFFFLYVGTEMSLVNFMPAIFIAKLGMTESAAALTVTFFWLAMSTGRLFAGVIAEKISYRVYILSSCLLTLLLLTLFPFTENRMAAFIVILLLGLFMSGIFSIALVFSSKMLPGTEESTPSIMIASGGVGGALLPLFMGWSMDHLKVAQTAGLLAAFAAFLFLLSIAAWRFQSRQAVQGKSSSI</sequence>
<proteinExistence type="inferred from homology"/>
<evidence type="ECO:0000256" key="4">
    <source>
        <dbReference type="ARBA" id="ARBA00022692"/>
    </source>
</evidence>
<dbReference type="GO" id="GO:0005886">
    <property type="term" value="C:plasma membrane"/>
    <property type="evidence" value="ECO:0007669"/>
    <property type="project" value="UniProtKB-SubCell"/>
</dbReference>
<comment type="caution">
    <text evidence="9">The sequence shown here is derived from an EMBL/GenBank/DDBJ whole genome shotgun (WGS) entry which is preliminary data.</text>
</comment>
<evidence type="ECO:0000259" key="8">
    <source>
        <dbReference type="PROSITE" id="PS50850"/>
    </source>
</evidence>
<comment type="similarity">
    <text evidence="2">Belongs to the major facilitator superfamily.</text>
</comment>
<evidence type="ECO:0000256" key="3">
    <source>
        <dbReference type="ARBA" id="ARBA00022448"/>
    </source>
</evidence>
<keyword evidence="6 7" id="KW-0472">Membrane</keyword>
<dbReference type="InterPro" id="IPR051788">
    <property type="entry name" value="MFS_Transporter"/>
</dbReference>
<dbReference type="EMBL" id="LCZJ02000065">
    <property type="protein sequence ID" value="KTD83414.1"/>
    <property type="molecule type" value="Genomic_DNA"/>
</dbReference>
<feature type="transmembrane region" description="Helical" evidence="7">
    <location>
        <begin position="370"/>
        <end position="391"/>
    </location>
</feature>
<dbReference type="Proteomes" id="UP000054709">
    <property type="component" value="Unassembled WGS sequence"/>
</dbReference>
<feature type="transmembrane region" description="Helical" evidence="7">
    <location>
        <begin position="69"/>
        <end position="88"/>
    </location>
</feature>
<organism evidence="9 10">
    <name type="scientific">Paenibacillus etheri</name>
    <dbReference type="NCBI Taxonomy" id="1306852"/>
    <lineage>
        <taxon>Bacteria</taxon>
        <taxon>Bacillati</taxon>
        <taxon>Bacillota</taxon>
        <taxon>Bacilli</taxon>
        <taxon>Bacillales</taxon>
        <taxon>Paenibacillaceae</taxon>
        <taxon>Paenibacillus</taxon>
    </lineage>
</organism>
<keyword evidence="10" id="KW-1185">Reference proteome</keyword>
<evidence type="ECO:0000313" key="9">
    <source>
        <dbReference type="EMBL" id="KTD83414.1"/>
    </source>
</evidence>
<comment type="subcellular location">
    <subcellularLocation>
        <location evidence="1">Cell membrane</location>
        <topology evidence="1">Multi-pass membrane protein</topology>
    </subcellularLocation>
</comment>
<dbReference type="SUPFAM" id="SSF103473">
    <property type="entry name" value="MFS general substrate transporter"/>
    <property type="match status" value="1"/>
</dbReference>
<accession>A0A0W1APY9</accession>
<feature type="transmembrane region" description="Helical" evidence="7">
    <location>
        <begin position="339"/>
        <end position="358"/>
    </location>
</feature>
<evidence type="ECO:0000313" key="10">
    <source>
        <dbReference type="Proteomes" id="UP000054709"/>
    </source>
</evidence>